<evidence type="ECO:0000313" key="4">
    <source>
        <dbReference type="EMBL" id="GAA0676613.1"/>
    </source>
</evidence>
<feature type="region of interest" description="Disordered" evidence="1">
    <location>
        <begin position="1"/>
        <end position="36"/>
    </location>
</feature>
<feature type="compositionally biased region" description="Acidic residues" evidence="1">
    <location>
        <begin position="17"/>
        <end position="33"/>
    </location>
</feature>
<evidence type="ECO:0000259" key="3">
    <source>
        <dbReference type="Pfam" id="PF24035"/>
    </source>
</evidence>
<reference evidence="4 5" key="1">
    <citation type="journal article" date="2019" name="Int. J. Syst. Evol. Microbiol.">
        <title>The Global Catalogue of Microorganisms (GCM) 10K type strain sequencing project: providing services to taxonomists for standard genome sequencing and annotation.</title>
        <authorList>
            <consortium name="The Broad Institute Genomics Platform"/>
            <consortium name="The Broad Institute Genome Sequencing Center for Infectious Disease"/>
            <person name="Wu L."/>
            <person name="Ma J."/>
        </authorList>
    </citation>
    <scope>NUCLEOTIDE SEQUENCE [LARGE SCALE GENOMIC DNA]</scope>
    <source>
        <strain evidence="4 5">JCM 16328</strain>
    </source>
</reference>
<dbReference type="AlphaFoldDB" id="A0AAV3TAU2"/>
<dbReference type="Pfam" id="PF24035">
    <property type="entry name" value="DUF7344"/>
    <property type="match status" value="1"/>
</dbReference>
<proteinExistence type="predicted"/>
<evidence type="ECO:0000313" key="5">
    <source>
        <dbReference type="Proteomes" id="UP001500420"/>
    </source>
</evidence>
<dbReference type="EMBL" id="BAAADV010000006">
    <property type="protein sequence ID" value="GAA0676613.1"/>
    <property type="molecule type" value="Genomic_DNA"/>
</dbReference>
<gene>
    <name evidence="4" type="ORF">GCM10009020_25550</name>
</gene>
<keyword evidence="2" id="KW-1133">Transmembrane helix</keyword>
<protein>
    <recommendedName>
        <fullName evidence="3">DUF7344 domain-containing protein</fullName>
    </recommendedName>
</protein>
<sequence>MTSSDMDVPEAERTNDEGEVESEEEPAEAEQSVEPEPLPLDIVFEILKNKRRRLVLRYVRREENGTVDLGELAEHVAALENDKSVSALTSGERKRVYVGLYQCHLPKMDDAGIVEFDRNRGTIELGENADQLDEYLDNQSEEETVWPRYYLSITLIGGGLFLIGQAGLFPADWVQTVIVLAMLVALAGCAVLQSRED</sequence>
<dbReference type="Proteomes" id="UP001500420">
    <property type="component" value="Unassembled WGS sequence"/>
</dbReference>
<keyword evidence="2" id="KW-0472">Membrane</keyword>
<evidence type="ECO:0000256" key="2">
    <source>
        <dbReference type="SAM" id="Phobius"/>
    </source>
</evidence>
<accession>A0AAV3TAU2</accession>
<name>A0AAV3TAU2_9EURY</name>
<dbReference type="InterPro" id="IPR055768">
    <property type="entry name" value="DUF7344"/>
</dbReference>
<comment type="caution">
    <text evidence="4">The sequence shown here is derived from an EMBL/GenBank/DDBJ whole genome shotgun (WGS) entry which is preliminary data.</text>
</comment>
<evidence type="ECO:0000256" key="1">
    <source>
        <dbReference type="SAM" id="MobiDB-lite"/>
    </source>
</evidence>
<keyword evidence="2" id="KW-0812">Transmembrane</keyword>
<feature type="transmembrane region" description="Helical" evidence="2">
    <location>
        <begin position="173"/>
        <end position="192"/>
    </location>
</feature>
<feature type="transmembrane region" description="Helical" evidence="2">
    <location>
        <begin position="149"/>
        <end position="167"/>
    </location>
</feature>
<organism evidence="4 5">
    <name type="scientific">Natronoarchaeum mannanilyticum</name>
    <dbReference type="NCBI Taxonomy" id="926360"/>
    <lineage>
        <taxon>Archaea</taxon>
        <taxon>Methanobacteriati</taxon>
        <taxon>Methanobacteriota</taxon>
        <taxon>Stenosarchaea group</taxon>
        <taxon>Halobacteria</taxon>
        <taxon>Halobacteriales</taxon>
        <taxon>Natronoarchaeaceae</taxon>
    </lineage>
</organism>
<keyword evidence="5" id="KW-1185">Reference proteome</keyword>
<feature type="domain" description="DUF7344" evidence="3">
    <location>
        <begin position="44"/>
        <end position="124"/>
    </location>
</feature>
<dbReference type="RefSeq" id="WP_343774427.1">
    <property type="nucleotide sequence ID" value="NZ_BAAADV010000006.1"/>
</dbReference>